<evidence type="ECO:0000313" key="2">
    <source>
        <dbReference type="Proteomes" id="UP000821656"/>
    </source>
</evidence>
<dbReference type="RefSeq" id="WP_077307189.1">
    <property type="nucleotide sequence ID" value="NZ_CP016090.1"/>
</dbReference>
<comment type="caution">
    <text evidence="1">The sequence shown here is derived from an EMBL/GenBank/DDBJ whole genome shotgun (WGS) entry which is preliminary data.</text>
</comment>
<name>A0A9Q5GIS7_CLOBE</name>
<accession>A0A9Q5GIS7</accession>
<gene>
    <name evidence="1" type="ORF">DFH45_004437</name>
</gene>
<sequence>MQDAWYYDEGDKIWYYLDNNCKMVRGAKDKPLWKWIDSECCAFNEHGRINCDCITPGGYKVDGSGNWIK</sequence>
<dbReference type="EMBL" id="JABSXK010000001">
    <property type="protein sequence ID" value="NRV11474.1"/>
    <property type="molecule type" value="Genomic_DNA"/>
</dbReference>
<proteinExistence type="predicted"/>
<dbReference type="Proteomes" id="UP000821656">
    <property type="component" value="Unassembled WGS sequence"/>
</dbReference>
<evidence type="ECO:0000313" key="1">
    <source>
        <dbReference type="EMBL" id="NRV11474.1"/>
    </source>
</evidence>
<organism evidence="1 2">
    <name type="scientific">Clostridium beijerinckii</name>
    <name type="common">Clostridium MP</name>
    <dbReference type="NCBI Taxonomy" id="1520"/>
    <lineage>
        <taxon>Bacteria</taxon>
        <taxon>Bacillati</taxon>
        <taxon>Bacillota</taxon>
        <taxon>Clostridia</taxon>
        <taxon>Eubacteriales</taxon>
        <taxon>Clostridiaceae</taxon>
        <taxon>Clostridium</taxon>
    </lineage>
</organism>
<dbReference type="SUPFAM" id="SSF69360">
    <property type="entry name" value="Cell wall binding repeat"/>
    <property type="match status" value="1"/>
</dbReference>
<dbReference type="AlphaFoldDB" id="A0A9Q5GIS7"/>
<protein>
    <submittedName>
        <fullName evidence="1">Glucan-binding YG repeat protein</fullName>
    </submittedName>
</protein>
<reference evidence="1" key="1">
    <citation type="submission" date="2020-05" db="EMBL/GenBank/DDBJ databases">
        <title>Genomic insights into acetone-butanol-ethanol (ABE) fermentation by sequencing solventogenic clostridia strains.</title>
        <authorList>
            <person name="Brown S."/>
        </authorList>
    </citation>
    <scope>NUCLEOTIDE SEQUENCE</scope>
    <source>
        <strain evidence="1">DJ126</strain>
    </source>
</reference>
<dbReference type="Gene3D" id="2.10.270.10">
    <property type="entry name" value="Cholin Binding"/>
    <property type="match status" value="1"/>
</dbReference>